<organism evidence="1 2">
    <name type="scientific">Melghirimyces algeriensis</name>
    <dbReference type="NCBI Taxonomy" id="910412"/>
    <lineage>
        <taxon>Bacteria</taxon>
        <taxon>Bacillati</taxon>
        <taxon>Bacillota</taxon>
        <taxon>Bacilli</taxon>
        <taxon>Bacillales</taxon>
        <taxon>Thermoactinomycetaceae</taxon>
        <taxon>Melghirimyces</taxon>
    </lineage>
</organism>
<evidence type="ECO:0000313" key="1">
    <source>
        <dbReference type="EMBL" id="SMO82742.1"/>
    </source>
</evidence>
<sequence length="86" mass="9750">MRPMVEICINQLTPELEEMIEELENDSEVDVLESPCLGNCEVCAQTPYAMVDGEIITGKDGEELLKKIRQAIKEQEKKLDDLLDLL</sequence>
<dbReference type="InterPro" id="IPR009910">
    <property type="entry name" value="DUF1450"/>
</dbReference>
<evidence type="ECO:0000313" key="2">
    <source>
        <dbReference type="Proteomes" id="UP000315636"/>
    </source>
</evidence>
<keyword evidence="2" id="KW-1185">Reference proteome</keyword>
<protein>
    <submittedName>
        <fullName evidence="1">Uncharacterized protein YuzB, UPF0349 family</fullName>
    </submittedName>
</protein>
<accession>A0A521EFU6</accession>
<gene>
    <name evidence="1" type="ORF">SAMN06264849_10925</name>
</gene>
<name>A0A521EFU6_9BACL</name>
<dbReference type="Pfam" id="PF07293">
    <property type="entry name" value="DUF1450"/>
    <property type="match status" value="1"/>
</dbReference>
<dbReference type="Proteomes" id="UP000315636">
    <property type="component" value="Unassembled WGS sequence"/>
</dbReference>
<dbReference type="RefSeq" id="WP_185956279.1">
    <property type="nucleotide sequence ID" value="NZ_FXTI01000009.1"/>
</dbReference>
<dbReference type="Gene3D" id="3.40.30.10">
    <property type="entry name" value="Glutaredoxin"/>
    <property type="match status" value="1"/>
</dbReference>
<proteinExistence type="predicted"/>
<reference evidence="1 2" key="1">
    <citation type="submission" date="2017-05" db="EMBL/GenBank/DDBJ databases">
        <authorList>
            <person name="Varghese N."/>
            <person name="Submissions S."/>
        </authorList>
    </citation>
    <scope>NUCLEOTIDE SEQUENCE [LARGE SCALE GENOMIC DNA]</scope>
    <source>
        <strain evidence="1 2">DSM 45474</strain>
    </source>
</reference>
<dbReference type="AlphaFoldDB" id="A0A521EFU6"/>
<dbReference type="EMBL" id="FXTI01000009">
    <property type="protein sequence ID" value="SMO82742.1"/>
    <property type="molecule type" value="Genomic_DNA"/>
</dbReference>